<dbReference type="PANTHER" id="PTHR47369:SF1">
    <property type="entry name" value="BTB_POZ DOMAIN-CONTAINING PROTEIN"/>
    <property type="match status" value="1"/>
</dbReference>
<feature type="region of interest" description="Disordered" evidence="1">
    <location>
        <begin position="319"/>
        <end position="344"/>
    </location>
</feature>
<name>A0ABR4MWN9_9FUNG</name>
<feature type="domain" description="BTB" evidence="2">
    <location>
        <begin position="116"/>
        <end position="179"/>
    </location>
</feature>
<reference evidence="3 4" key="1">
    <citation type="submission" date="2023-09" db="EMBL/GenBank/DDBJ databases">
        <title>Pangenome analysis of Batrachochytrium dendrobatidis and related Chytrids.</title>
        <authorList>
            <person name="Yacoub M.N."/>
            <person name="Stajich J.E."/>
            <person name="James T.Y."/>
        </authorList>
    </citation>
    <scope>NUCLEOTIDE SEQUENCE [LARGE SCALE GENOMIC DNA]</scope>
    <source>
        <strain evidence="3 4">JEL0888</strain>
    </source>
</reference>
<organism evidence="3 4">
    <name type="scientific">Polyrhizophydium stewartii</name>
    <dbReference type="NCBI Taxonomy" id="2732419"/>
    <lineage>
        <taxon>Eukaryota</taxon>
        <taxon>Fungi</taxon>
        <taxon>Fungi incertae sedis</taxon>
        <taxon>Chytridiomycota</taxon>
        <taxon>Chytridiomycota incertae sedis</taxon>
        <taxon>Chytridiomycetes</taxon>
        <taxon>Rhizophydiales</taxon>
        <taxon>Rhizophydiales incertae sedis</taxon>
        <taxon>Polyrhizophydium</taxon>
    </lineage>
</organism>
<dbReference type="SMART" id="SM00225">
    <property type="entry name" value="BTB"/>
    <property type="match status" value="1"/>
</dbReference>
<dbReference type="InterPro" id="IPR011333">
    <property type="entry name" value="SKP1/BTB/POZ_sf"/>
</dbReference>
<gene>
    <name evidence="3" type="ORF">HK105_208869</name>
</gene>
<dbReference type="SUPFAM" id="SSF54695">
    <property type="entry name" value="POZ domain"/>
    <property type="match status" value="1"/>
</dbReference>
<sequence>MFPPHLPPQRDGDHERKFPGCLKRSTVQAAIRAKSHNSTNSISRLPVVDQWDYGRIKQAALEFSDGGMLERINYASPHVQRAGHDPAARRRISQLEHAKRLSQTLFARGFLDGTFSDITISALGMDFRLHRIVLLSNPYFASMLGGGPWREQDTQRIAIRFDDPNITVESLTIVLSRIYGQPAMSITARNAKALLAAGLFFDDTELCDESLRFMVANISPATACEYLAFCDEFDYGVHTQTLVNAVVTRICRSGVDAFAPVLEALPLAWLARIVGSDLFYCPSEFARYELVRNVLAARRRSMLLAASLADISISTDSTAVSQDRNVATPPDHIDKDPSAPSGHRRTACVASDETLVSDSDSDVFDDLADDAEDCSASHAALISNAVNFSHMSFSQLKAIMSEGHVPRRTLRRAVWNQRELEDIVTDASVDQLELNIASAESRRRAPHNDTDHIDGQMLASMLDGPVFPHRGARFPPFRFSVEFDNLRDLQTGVKLVSPAAHYAGSAWQVYLQQVVADGVPKLGVYLQRVPVAAVGWLSVDDASEHGDGDASDLDAGGALNAPAQRGAGMAGRSMHAPLTPRSPASAAGKPGAWSIEDTRVQIRTWFQLVCFFAERCYVLESKPDNFRLHQSWGWRSHKLFKDASECGDGKLRCSVVLGYV</sequence>
<accession>A0ABR4MWN9</accession>
<dbReference type="PROSITE" id="PS50097">
    <property type="entry name" value="BTB"/>
    <property type="match status" value="1"/>
</dbReference>
<evidence type="ECO:0000256" key="1">
    <source>
        <dbReference type="SAM" id="MobiDB-lite"/>
    </source>
</evidence>
<evidence type="ECO:0000313" key="3">
    <source>
        <dbReference type="EMBL" id="KAL2911661.1"/>
    </source>
</evidence>
<protein>
    <recommendedName>
        <fullName evidence="2">BTB domain-containing protein</fullName>
    </recommendedName>
</protein>
<dbReference type="Pfam" id="PF00651">
    <property type="entry name" value="BTB"/>
    <property type="match status" value="1"/>
</dbReference>
<keyword evidence="4" id="KW-1185">Reference proteome</keyword>
<feature type="region of interest" description="Disordered" evidence="1">
    <location>
        <begin position="564"/>
        <end position="590"/>
    </location>
</feature>
<evidence type="ECO:0000313" key="4">
    <source>
        <dbReference type="Proteomes" id="UP001527925"/>
    </source>
</evidence>
<evidence type="ECO:0000259" key="2">
    <source>
        <dbReference type="PROSITE" id="PS50097"/>
    </source>
</evidence>
<comment type="caution">
    <text evidence="3">The sequence shown here is derived from an EMBL/GenBank/DDBJ whole genome shotgun (WGS) entry which is preliminary data.</text>
</comment>
<dbReference type="Gene3D" id="3.30.710.10">
    <property type="entry name" value="Potassium Channel Kv1.1, Chain A"/>
    <property type="match status" value="1"/>
</dbReference>
<dbReference type="InterPro" id="IPR000210">
    <property type="entry name" value="BTB/POZ_dom"/>
</dbReference>
<dbReference type="PANTHER" id="PTHR47369">
    <property type="entry name" value="BTB/POZ DOMAIN-CONTAINING PROTEIN"/>
    <property type="match status" value="1"/>
</dbReference>
<proteinExistence type="predicted"/>
<dbReference type="Proteomes" id="UP001527925">
    <property type="component" value="Unassembled WGS sequence"/>
</dbReference>
<dbReference type="EMBL" id="JADGIZ020000094">
    <property type="protein sequence ID" value="KAL2911661.1"/>
    <property type="molecule type" value="Genomic_DNA"/>
</dbReference>